<dbReference type="RefSeq" id="WP_157298198.1">
    <property type="nucleotide sequence ID" value="NZ_BAAAZB010000005.1"/>
</dbReference>
<evidence type="ECO:0000256" key="1">
    <source>
        <dbReference type="SAM" id="Phobius"/>
    </source>
</evidence>
<keyword evidence="1" id="KW-0812">Transmembrane</keyword>
<organism evidence="2 3">
    <name type="scientific">Chitinophaga oryziterrae</name>
    <dbReference type="NCBI Taxonomy" id="1031224"/>
    <lineage>
        <taxon>Bacteria</taxon>
        <taxon>Pseudomonadati</taxon>
        <taxon>Bacteroidota</taxon>
        <taxon>Chitinophagia</taxon>
        <taxon>Chitinophagales</taxon>
        <taxon>Chitinophagaceae</taxon>
        <taxon>Chitinophaga</taxon>
    </lineage>
</organism>
<proteinExistence type="predicted"/>
<gene>
    <name evidence="2" type="ORF">GO495_02940</name>
</gene>
<evidence type="ECO:0000313" key="3">
    <source>
        <dbReference type="Proteomes" id="UP000468388"/>
    </source>
</evidence>
<dbReference type="Proteomes" id="UP000468388">
    <property type="component" value="Unassembled WGS sequence"/>
</dbReference>
<protein>
    <recommendedName>
        <fullName evidence="4">Redoxin domain-containing protein</fullName>
    </recommendedName>
</protein>
<reference evidence="2 3" key="1">
    <citation type="submission" date="2019-12" db="EMBL/GenBank/DDBJ databases">
        <title>The draft genomic sequence of strain Chitinophaga oryziterrae JCM 16595.</title>
        <authorList>
            <person name="Zhang X."/>
        </authorList>
    </citation>
    <scope>NUCLEOTIDE SEQUENCE [LARGE SCALE GENOMIC DNA]</scope>
    <source>
        <strain evidence="2 3">JCM 16595</strain>
    </source>
</reference>
<comment type="caution">
    <text evidence="2">The sequence shown here is derived from an EMBL/GenBank/DDBJ whole genome shotgun (WGS) entry which is preliminary data.</text>
</comment>
<keyword evidence="3" id="KW-1185">Reference proteome</keyword>
<evidence type="ECO:0000313" key="2">
    <source>
        <dbReference type="EMBL" id="MVT39531.1"/>
    </source>
</evidence>
<evidence type="ECO:0008006" key="4">
    <source>
        <dbReference type="Google" id="ProtNLM"/>
    </source>
</evidence>
<feature type="transmembrane region" description="Helical" evidence="1">
    <location>
        <begin position="6"/>
        <end position="25"/>
    </location>
</feature>
<name>A0A6N8J4A7_9BACT</name>
<dbReference type="OrthoDB" id="677754at2"/>
<keyword evidence="1" id="KW-0472">Membrane</keyword>
<dbReference type="AlphaFoldDB" id="A0A6N8J4A7"/>
<accession>A0A6N8J4A7</accession>
<sequence>MKSVYYIITIIITLSVIGMFFFLSYRLKAQQQSLSGLQDQIDLYNIAASNVEQERKLNASAITFGNLPVRKDVALTNGSETTSLFRYAEEITSPKLILRFSYISCDVCVDTILNVLKGIKGGIKKEDIILLLTYDNIENLNRFEHVNNIAYRTYSIPQYDSLGHFENYNIPYLFVLLPKRNTLNDLFFPLRENPLRTREYLYAIGNKYFDNEKY</sequence>
<dbReference type="EMBL" id="WRXO01000001">
    <property type="protein sequence ID" value="MVT39531.1"/>
    <property type="molecule type" value="Genomic_DNA"/>
</dbReference>
<keyword evidence="1" id="KW-1133">Transmembrane helix</keyword>